<dbReference type="Proteomes" id="UP000811609">
    <property type="component" value="Chromosome 16"/>
</dbReference>
<name>A0A8T1N6H6_CARIL</name>
<dbReference type="EMBL" id="CM031824">
    <property type="protein sequence ID" value="KAG6624283.1"/>
    <property type="molecule type" value="Genomic_DNA"/>
</dbReference>
<evidence type="ECO:0000313" key="1">
    <source>
        <dbReference type="EMBL" id="KAG6624283.1"/>
    </source>
</evidence>
<dbReference type="AlphaFoldDB" id="A0A8T1N6H6"/>
<organism evidence="1 2">
    <name type="scientific">Carya illinoinensis</name>
    <name type="common">Pecan</name>
    <dbReference type="NCBI Taxonomy" id="32201"/>
    <lineage>
        <taxon>Eukaryota</taxon>
        <taxon>Viridiplantae</taxon>
        <taxon>Streptophyta</taxon>
        <taxon>Embryophyta</taxon>
        <taxon>Tracheophyta</taxon>
        <taxon>Spermatophyta</taxon>
        <taxon>Magnoliopsida</taxon>
        <taxon>eudicotyledons</taxon>
        <taxon>Gunneridae</taxon>
        <taxon>Pentapetalae</taxon>
        <taxon>rosids</taxon>
        <taxon>fabids</taxon>
        <taxon>Fagales</taxon>
        <taxon>Juglandaceae</taxon>
        <taxon>Carya</taxon>
    </lineage>
</organism>
<proteinExistence type="predicted"/>
<keyword evidence="2" id="KW-1185">Reference proteome</keyword>
<comment type="caution">
    <text evidence="1">The sequence shown here is derived from an EMBL/GenBank/DDBJ whole genome shotgun (WGS) entry which is preliminary data.</text>
</comment>
<gene>
    <name evidence="1" type="ORF">CIPAW_16G015500</name>
</gene>
<reference evidence="1" key="1">
    <citation type="submission" date="2020-12" db="EMBL/GenBank/DDBJ databases">
        <title>WGS assembly of Carya illinoinensis cv. Pawnee.</title>
        <authorList>
            <person name="Platts A."/>
            <person name="Shu S."/>
            <person name="Wright S."/>
            <person name="Barry K."/>
            <person name="Edger P."/>
            <person name="Pires J.C."/>
            <person name="Schmutz J."/>
        </authorList>
    </citation>
    <scope>NUCLEOTIDE SEQUENCE</scope>
    <source>
        <tissue evidence="1">Leaf</tissue>
    </source>
</reference>
<accession>A0A8T1N6H6</accession>
<evidence type="ECO:0000313" key="2">
    <source>
        <dbReference type="Proteomes" id="UP000811609"/>
    </source>
</evidence>
<sequence>MVYYKEWVGKLFAVNTQKNLENVADYGVVMRSLKFYEKTLRLQLLPNLPSTTQFVMARECTSLQNYSNQVVVLTSGGGEFTVINCLSLATHEEDILNKVSLLDRHFHPLWMEEQIHQSEEYHGISQTAIPEWFNQKFGSSISIPIPYNLSKDSSWRGIVLHAPLSSSVHGVTVDDASNNSHELICSLDIDGGPATFSVVLPKYQRSHSRSLGLCLYISHARLRNQLDKCNCFTARFTSNSPNIVIRFCGARILYEQDMMQFVQIVSQKNFGWHPLVAEASSRFDGGPYDDFYAAGPLAQKIKMFSHRTRW</sequence>
<protein>
    <submittedName>
        <fullName evidence="1">Uncharacterized protein</fullName>
    </submittedName>
</protein>